<protein>
    <submittedName>
        <fullName evidence="1">Uncharacterized protein</fullName>
    </submittedName>
</protein>
<organism evidence="1 2">
    <name type="scientific">Microcystis panniformis FACHB-1757</name>
    <dbReference type="NCBI Taxonomy" id="1638788"/>
    <lineage>
        <taxon>Bacteria</taxon>
        <taxon>Bacillati</taxon>
        <taxon>Cyanobacteriota</taxon>
        <taxon>Cyanophyceae</taxon>
        <taxon>Oscillatoriophycideae</taxon>
        <taxon>Chroococcales</taxon>
        <taxon>Microcystaceae</taxon>
        <taxon>Microcystis</taxon>
    </lineage>
</organism>
<dbReference type="PATRIC" id="fig|1638788.3.peg.239"/>
<proteinExistence type="predicted"/>
<dbReference type="Proteomes" id="UP000068167">
    <property type="component" value="Chromosome"/>
</dbReference>
<reference evidence="1 2" key="1">
    <citation type="journal article" date="2016" name="Stand. Genomic Sci.">
        <title>Complete genome sequence and genomic characterization of Microcystis panniformis FACHB 1757 by third-generation sequencing.</title>
        <authorList>
            <person name="Zhang J.Y."/>
            <person name="Guan R."/>
            <person name="Zhang H.J."/>
            <person name="Li H."/>
            <person name="Xiao P."/>
            <person name="Yu G.L."/>
            <person name="Du L."/>
            <person name="Cao D.M."/>
            <person name="Zhu B.C."/>
            <person name="Li R.H."/>
            <person name="Lu Z.H."/>
        </authorList>
    </citation>
    <scope>NUCLEOTIDE SEQUENCE [LARGE SCALE GENOMIC DNA]</scope>
    <source>
        <strain evidence="1 2">FACHB-1757</strain>
    </source>
</reference>
<accession>A0A0K1RUM9</accession>
<name>A0A0K1RUM9_9CHRO</name>
<keyword evidence="2" id="KW-1185">Reference proteome</keyword>
<dbReference type="AlphaFoldDB" id="A0A0K1RUM9"/>
<evidence type="ECO:0000313" key="2">
    <source>
        <dbReference type="Proteomes" id="UP000068167"/>
    </source>
</evidence>
<dbReference type="KEGG" id="mpk:VL20_238"/>
<evidence type="ECO:0000313" key="1">
    <source>
        <dbReference type="EMBL" id="AKV65473.1"/>
    </source>
</evidence>
<sequence>MNWHHARPYLGFAAKSFSWGQGVGKWGSGEAVLSPYYPKTLSPYLFPDD</sequence>
<gene>
    <name evidence="1" type="ORF">VL20_238</name>
</gene>
<dbReference type="EMBL" id="CP011339">
    <property type="protein sequence ID" value="AKV65473.1"/>
    <property type="molecule type" value="Genomic_DNA"/>
</dbReference>